<dbReference type="Proteomes" id="UP000252707">
    <property type="component" value="Unassembled WGS sequence"/>
</dbReference>
<reference evidence="6 7" key="1">
    <citation type="submission" date="2018-07" db="EMBL/GenBank/DDBJ databases">
        <title>Genomic Encyclopedia of Type Strains, Phase IV (KMG-IV): sequencing the most valuable type-strain genomes for metagenomic binning, comparative biology and taxonomic classification.</title>
        <authorList>
            <person name="Goeker M."/>
        </authorList>
    </citation>
    <scope>NUCLEOTIDE SEQUENCE [LARGE SCALE GENOMIC DNA]</scope>
    <source>
        <strain evidence="6 7">DSM 26407</strain>
    </source>
</reference>
<evidence type="ECO:0000256" key="1">
    <source>
        <dbReference type="ARBA" id="ARBA00001946"/>
    </source>
</evidence>
<feature type="transmembrane region" description="Helical" evidence="3">
    <location>
        <begin position="12"/>
        <end position="35"/>
    </location>
</feature>
<comment type="caution">
    <text evidence="6">The sequence shown here is derived from an EMBL/GenBank/DDBJ whole genome shotgun (WGS) entry which is preliminary data.</text>
</comment>
<dbReference type="PANTHER" id="PTHR46663:SF3">
    <property type="entry name" value="SLL0267 PROTEIN"/>
    <property type="match status" value="1"/>
</dbReference>
<feature type="domain" description="HAMP" evidence="4">
    <location>
        <begin position="291"/>
        <end position="344"/>
    </location>
</feature>
<keyword evidence="3" id="KW-0812">Transmembrane</keyword>
<dbReference type="RefSeq" id="WP_114278089.1">
    <property type="nucleotide sequence ID" value="NZ_QPJY01000001.1"/>
</dbReference>
<dbReference type="PROSITE" id="PS50885">
    <property type="entry name" value="HAMP"/>
    <property type="match status" value="1"/>
</dbReference>
<evidence type="ECO:0000259" key="4">
    <source>
        <dbReference type="PROSITE" id="PS50885"/>
    </source>
</evidence>
<dbReference type="CDD" id="cd06225">
    <property type="entry name" value="HAMP"/>
    <property type="match status" value="1"/>
</dbReference>
<keyword evidence="7" id="KW-1185">Reference proteome</keyword>
<dbReference type="PROSITE" id="PS50887">
    <property type="entry name" value="GGDEF"/>
    <property type="match status" value="1"/>
</dbReference>
<dbReference type="InterPro" id="IPR043128">
    <property type="entry name" value="Rev_trsase/Diguanyl_cyclase"/>
</dbReference>
<dbReference type="GO" id="GO:0007165">
    <property type="term" value="P:signal transduction"/>
    <property type="evidence" value="ECO:0007669"/>
    <property type="project" value="InterPro"/>
</dbReference>
<dbReference type="InterPro" id="IPR007892">
    <property type="entry name" value="CHASE4"/>
</dbReference>
<evidence type="ECO:0000313" key="7">
    <source>
        <dbReference type="Proteomes" id="UP000252707"/>
    </source>
</evidence>
<dbReference type="InterPro" id="IPR003660">
    <property type="entry name" value="HAMP_dom"/>
</dbReference>
<dbReference type="EMBL" id="QPJY01000001">
    <property type="protein sequence ID" value="RCX33224.1"/>
    <property type="molecule type" value="Genomic_DNA"/>
</dbReference>
<dbReference type="CDD" id="cd01949">
    <property type="entry name" value="GGDEF"/>
    <property type="match status" value="1"/>
</dbReference>
<dbReference type="SMART" id="SM00304">
    <property type="entry name" value="HAMP"/>
    <property type="match status" value="1"/>
</dbReference>
<organism evidence="6 7">
    <name type="scientific">Thioalbus denitrificans</name>
    <dbReference type="NCBI Taxonomy" id="547122"/>
    <lineage>
        <taxon>Bacteria</taxon>
        <taxon>Pseudomonadati</taxon>
        <taxon>Pseudomonadota</taxon>
        <taxon>Gammaproteobacteria</taxon>
        <taxon>Chromatiales</taxon>
        <taxon>Ectothiorhodospiraceae</taxon>
        <taxon>Thioalbus</taxon>
    </lineage>
</organism>
<dbReference type="InterPro" id="IPR000160">
    <property type="entry name" value="GGDEF_dom"/>
</dbReference>
<dbReference type="SMART" id="SM00267">
    <property type="entry name" value="GGDEF"/>
    <property type="match status" value="1"/>
</dbReference>
<dbReference type="FunFam" id="3.30.70.270:FF:000001">
    <property type="entry name" value="Diguanylate cyclase domain protein"/>
    <property type="match status" value="1"/>
</dbReference>
<keyword evidence="3" id="KW-1133">Transmembrane helix</keyword>
<keyword evidence="2" id="KW-0175">Coiled coil</keyword>
<feature type="domain" description="GGDEF" evidence="5">
    <location>
        <begin position="373"/>
        <end position="505"/>
    </location>
</feature>
<dbReference type="PANTHER" id="PTHR46663">
    <property type="entry name" value="DIGUANYLATE CYCLASE DGCT-RELATED"/>
    <property type="match status" value="1"/>
</dbReference>
<name>A0A369CN04_9GAMM</name>
<dbReference type="Pfam" id="PF00672">
    <property type="entry name" value="HAMP"/>
    <property type="match status" value="1"/>
</dbReference>
<dbReference type="InterPro" id="IPR052163">
    <property type="entry name" value="DGC-Regulatory_Protein"/>
</dbReference>
<sequence length="505" mass="55467">MRRTASLEFRLLALVAVTFVGLLLAVTIPLVMLVYPSFERLEQERAREDLQRVVETLQSRLAGLDLTALDWSAWDESYRYAQGRNPDFPARELTMENMVTAEFDLVMYLDPKGKTLWSGAYDAEAGRMVDNDALLGAGFPPEHPLLRQPDLVTGVTGILRTRRGPMLVAATPIITSARTGPAAGILLLGRLLTPARVDAIRHQLDMDATITPLSGPPPGELSTGVVIARHARMLTITRFYPDVEGQPYLRIDLHLPRDITREGRLAITYALLAILLTGLGVLGVLFGLLHRGVVKPLRQLSSTIVRLGRGEDVAARLPVQRRDELGILARSVRRMHNRIVHHAHYDTLTHLPRRSLFQSQSRALLQRLERTGGTAAVLFLDLDGFKEINDRFGHQAGDRCLQEVAMRLRREVRGYDLVSRLGGDEFALLLEGIDGHGAAETLAGKILSALEPPCTGAGGVSVTGSIGISLYPRDGVTLEILIAHADQAMYAAKQAGKNCCRCYAP</sequence>
<evidence type="ECO:0000256" key="3">
    <source>
        <dbReference type="SAM" id="Phobius"/>
    </source>
</evidence>
<feature type="transmembrane region" description="Helical" evidence="3">
    <location>
        <begin position="266"/>
        <end position="289"/>
    </location>
</feature>
<dbReference type="GO" id="GO:0016020">
    <property type="term" value="C:membrane"/>
    <property type="evidence" value="ECO:0007669"/>
    <property type="project" value="InterPro"/>
</dbReference>
<protein>
    <submittedName>
        <fullName evidence="6">Diguanylate cyclase (GGDEF)-like protein</fullName>
    </submittedName>
</protein>
<dbReference type="Gene3D" id="3.30.70.270">
    <property type="match status" value="1"/>
</dbReference>
<dbReference type="InterPro" id="IPR029787">
    <property type="entry name" value="Nucleotide_cyclase"/>
</dbReference>
<dbReference type="SUPFAM" id="SSF158472">
    <property type="entry name" value="HAMP domain-like"/>
    <property type="match status" value="1"/>
</dbReference>
<dbReference type="OrthoDB" id="5790209at2"/>
<comment type="cofactor">
    <cofactor evidence="1">
        <name>Mg(2+)</name>
        <dbReference type="ChEBI" id="CHEBI:18420"/>
    </cofactor>
</comment>
<evidence type="ECO:0000313" key="6">
    <source>
        <dbReference type="EMBL" id="RCX33224.1"/>
    </source>
</evidence>
<evidence type="ECO:0000259" key="5">
    <source>
        <dbReference type="PROSITE" id="PS50887"/>
    </source>
</evidence>
<accession>A0A369CN04</accession>
<feature type="coiled-coil region" evidence="2">
    <location>
        <begin position="40"/>
        <end position="67"/>
    </location>
</feature>
<evidence type="ECO:0000256" key="2">
    <source>
        <dbReference type="SAM" id="Coils"/>
    </source>
</evidence>
<dbReference type="SUPFAM" id="SSF55073">
    <property type="entry name" value="Nucleotide cyclase"/>
    <property type="match status" value="1"/>
</dbReference>
<dbReference type="Pfam" id="PF05228">
    <property type="entry name" value="CHASE4"/>
    <property type="match status" value="1"/>
</dbReference>
<dbReference type="Pfam" id="PF00990">
    <property type="entry name" value="GGDEF"/>
    <property type="match status" value="1"/>
</dbReference>
<dbReference type="NCBIfam" id="TIGR00254">
    <property type="entry name" value="GGDEF"/>
    <property type="match status" value="1"/>
</dbReference>
<dbReference type="AlphaFoldDB" id="A0A369CN04"/>
<dbReference type="GO" id="GO:0003824">
    <property type="term" value="F:catalytic activity"/>
    <property type="evidence" value="ECO:0007669"/>
    <property type="project" value="UniProtKB-ARBA"/>
</dbReference>
<dbReference type="Gene3D" id="6.10.340.10">
    <property type="match status" value="1"/>
</dbReference>
<gene>
    <name evidence="6" type="ORF">DFQ59_101525</name>
</gene>
<proteinExistence type="predicted"/>
<keyword evidence="3" id="KW-0472">Membrane</keyword>